<evidence type="ECO:0000313" key="3">
    <source>
        <dbReference type="EMBL" id="KAK9836148.1"/>
    </source>
</evidence>
<dbReference type="InterPro" id="IPR004827">
    <property type="entry name" value="bZIP"/>
</dbReference>
<dbReference type="AlphaFoldDB" id="A0AAW1RRE2"/>
<organism evidence="3 4">
    <name type="scientific">Elliptochloris bilobata</name>
    <dbReference type="NCBI Taxonomy" id="381761"/>
    <lineage>
        <taxon>Eukaryota</taxon>
        <taxon>Viridiplantae</taxon>
        <taxon>Chlorophyta</taxon>
        <taxon>core chlorophytes</taxon>
        <taxon>Trebouxiophyceae</taxon>
        <taxon>Trebouxiophyceae incertae sedis</taxon>
        <taxon>Elliptochloris clade</taxon>
        <taxon>Elliptochloris</taxon>
    </lineage>
</organism>
<accession>A0AAW1RRE2</accession>
<comment type="caution">
    <text evidence="3">The sequence shown here is derived from an EMBL/GenBank/DDBJ whole genome shotgun (WGS) entry which is preliminary data.</text>
</comment>
<evidence type="ECO:0000313" key="4">
    <source>
        <dbReference type="Proteomes" id="UP001445335"/>
    </source>
</evidence>
<keyword evidence="4" id="KW-1185">Reference proteome</keyword>
<dbReference type="CDD" id="cd14688">
    <property type="entry name" value="bZIP_YAP"/>
    <property type="match status" value="1"/>
</dbReference>
<name>A0AAW1RRE2_9CHLO</name>
<protein>
    <recommendedName>
        <fullName evidence="2">BZIP domain-containing protein</fullName>
    </recommendedName>
</protein>
<sequence>MSGSAGAPLEPGALVANGGLPRAAARGADLPERGRGEVVAPLGPGPLMPDGWGAVCGGASFMDVCDEEGLVGFQGGFQSNHGGAYPDLPGIADESELAAVLGLLPPAAAQHAARLSAAGPRLNSEPASKPNGGPHERQASAAAGGSSEARQSRNSETSSSGADEEAVLVPGLRSGSANGSVSGARATRVRIKEEAADEKDELLTGLSKQELKRAQNRRIQHRFREKERARKKELETKAAMWDDRGSKLQRELATLRQENMRLTHSMQVREMRIMELVADLDRARLSGTTSGLEREHTILQLTEQINLCRRGCDGGIDVNKALSLMWPELLEPINGAVTSSSVRFRMTLHAGNGECVVSVDDVARMDMKHLHATMFTHLRELHYLIRACAGDPRSPQGQRASLIVAELRNFAFCAYATNWRNYIDVEMTTDGSLMPLPGGTESTRRLVAVCTLLRGSMSEEQRVALVQAHRCARRQLAALHSSRTSCRTVATKLLSDDPSFYGPEAYGEVLTALEQPQEALMQELEIHGHLRYNLCCILSAFQCAMLCAASYPRIVPACHIADLLAVMEGEPSMMP</sequence>
<feature type="compositionally biased region" description="Low complexity" evidence="1">
    <location>
        <begin position="139"/>
        <end position="149"/>
    </location>
</feature>
<feature type="region of interest" description="Disordered" evidence="1">
    <location>
        <begin position="112"/>
        <end position="187"/>
    </location>
</feature>
<evidence type="ECO:0000259" key="2">
    <source>
        <dbReference type="PROSITE" id="PS50217"/>
    </source>
</evidence>
<dbReference type="GO" id="GO:0003700">
    <property type="term" value="F:DNA-binding transcription factor activity"/>
    <property type="evidence" value="ECO:0007669"/>
    <property type="project" value="InterPro"/>
</dbReference>
<reference evidence="3 4" key="1">
    <citation type="journal article" date="2024" name="Nat. Commun.">
        <title>Phylogenomics reveals the evolutionary origins of lichenization in chlorophyte algae.</title>
        <authorList>
            <person name="Puginier C."/>
            <person name="Libourel C."/>
            <person name="Otte J."/>
            <person name="Skaloud P."/>
            <person name="Haon M."/>
            <person name="Grisel S."/>
            <person name="Petersen M."/>
            <person name="Berrin J.G."/>
            <person name="Delaux P.M."/>
            <person name="Dal Grande F."/>
            <person name="Keller J."/>
        </authorList>
    </citation>
    <scope>NUCLEOTIDE SEQUENCE [LARGE SCALE GENOMIC DNA]</scope>
    <source>
        <strain evidence="3 4">SAG 245.80</strain>
    </source>
</reference>
<dbReference type="PROSITE" id="PS50217">
    <property type="entry name" value="BZIP"/>
    <property type="match status" value="1"/>
</dbReference>
<evidence type="ECO:0000256" key="1">
    <source>
        <dbReference type="SAM" id="MobiDB-lite"/>
    </source>
</evidence>
<dbReference type="Proteomes" id="UP001445335">
    <property type="component" value="Unassembled WGS sequence"/>
</dbReference>
<gene>
    <name evidence="3" type="ORF">WJX81_004716</name>
</gene>
<proteinExistence type="predicted"/>
<feature type="domain" description="BZIP" evidence="2">
    <location>
        <begin position="206"/>
        <end position="262"/>
    </location>
</feature>
<dbReference type="EMBL" id="JALJOU010000026">
    <property type="protein sequence ID" value="KAK9836148.1"/>
    <property type="molecule type" value="Genomic_DNA"/>
</dbReference>